<dbReference type="RefSeq" id="XP_021095681.1">
    <property type="nucleotide sequence ID" value="XM_021240022.1"/>
</dbReference>
<evidence type="ECO:0000313" key="4">
    <source>
        <dbReference type="RefSeq" id="XP_021095673.1"/>
    </source>
</evidence>
<feature type="compositionally biased region" description="Low complexity" evidence="1">
    <location>
        <begin position="252"/>
        <end position="266"/>
    </location>
</feature>
<dbReference type="GeneID" id="110344798"/>
<feature type="compositionally biased region" description="Low complexity" evidence="1">
    <location>
        <begin position="302"/>
        <end position="315"/>
    </location>
</feature>
<feature type="compositionally biased region" description="Pro residues" evidence="1">
    <location>
        <begin position="195"/>
        <end position="210"/>
    </location>
</feature>
<evidence type="ECO:0000313" key="8">
    <source>
        <dbReference type="RefSeq" id="XP_021095677.1"/>
    </source>
</evidence>
<evidence type="ECO:0000313" key="12">
    <source>
        <dbReference type="RefSeq" id="XP_021095681.1"/>
    </source>
</evidence>
<dbReference type="RefSeq" id="XP_021095678.1">
    <property type="nucleotide sequence ID" value="XM_021240019.1"/>
</dbReference>
<sequence>MGARPGFCEACACACVHVRGPVIQAGPAATLSHDLIRTGREARTPRSPGPPRQLPQWGNGVRRQAAPRGGWVTCPHRGRPASCPSPRPNPSFQAPSVVPRDTGLGLRLPLDSCDAAHPRSLGTLAPLLTLTLLHASSRGLPGGGAERWGLVVGGGLQELRAASLPRSCPLRPRGKVRGTHVRSQPMGNLRTSPEEPAPPGVPSRPRPRIPAAPLGRMRLCFHCGGLRLPDRPGQPPRFPRRGSCQAAQANGTPPRTRTLTHAAAAPPHTPPPAARQSRSGFRAASLPPTGLHGLPTPPWERPLPSLVSPLPSEPP</sequence>
<dbReference type="RefSeq" id="XP_021095675.1">
    <property type="nucleotide sequence ID" value="XM_021240016.1"/>
</dbReference>
<protein>
    <submittedName>
        <fullName evidence="3 4">Nascent polypeptide-associated complex subunit alpha, muscle-specific form-like</fullName>
    </submittedName>
</protein>
<gene>
    <name evidence="3 4 5 6 7 8 9 10 11 12" type="primary">LOC110344798</name>
</gene>
<evidence type="ECO:0000313" key="5">
    <source>
        <dbReference type="RefSeq" id="XP_021095674.1"/>
    </source>
</evidence>
<proteinExistence type="predicted"/>
<dbReference type="RefSeq" id="XP_021095676.1">
    <property type="nucleotide sequence ID" value="XM_021240017.1"/>
</dbReference>
<dbReference type="RefSeq" id="XP_021095680.1">
    <property type="nucleotide sequence ID" value="XM_021240021.1"/>
</dbReference>
<organism evidence="2 11">
    <name type="scientific">Heterocephalus glaber</name>
    <name type="common">Naked mole rat</name>
    <dbReference type="NCBI Taxonomy" id="10181"/>
    <lineage>
        <taxon>Eukaryota</taxon>
        <taxon>Metazoa</taxon>
        <taxon>Chordata</taxon>
        <taxon>Craniata</taxon>
        <taxon>Vertebrata</taxon>
        <taxon>Euteleostomi</taxon>
        <taxon>Mammalia</taxon>
        <taxon>Eutheria</taxon>
        <taxon>Euarchontoglires</taxon>
        <taxon>Glires</taxon>
        <taxon>Rodentia</taxon>
        <taxon>Hystricomorpha</taxon>
        <taxon>Bathyergidae</taxon>
        <taxon>Heterocephalus</taxon>
    </lineage>
</organism>
<evidence type="ECO:0000313" key="7">
    <source>
        <dbReference type="RefSeq" id="XP_021095676.1"/>
    </source>
</evidence>
<dbReference type="Proteomes" id="UP000694906">
    <property type="component" value="Unplaced"/>
</dbReference>
<feature type="region of interest" description="Disordered" evidence="1">
    <location>
        <begin position="230"/>
        <end position="315"/>
    </location>
</feature>
<evidence type="ECO:0000313" key="11">
    <source>
        <dbReference type="RefSeq" id="XP_021095680.1"/>
    </source>
</evidence>
<dbReference type="RefSeq" id="XP_021095679.1">
    <property type="nucleotide sequence ID" value="XM_021240020.1"/>
</dbReference>
<evidence type="ECO:0000313" key="6">
    <source>
        <dbReference type="RefSeq" id="XP_021095675.1"/>
    </source>
</evidence>
<reference evidence="3 4" key="1">
    <citation type="submission" date="2025-04" db="UniProtKB">
        <authorList>
            <consortium name="RefSeq"/>
        </authorList>
    </citation>
    <scope>IDENTIFICATION</scope>
</reference>
<feature type="compositionally biased region" description="Polar residues" evidence="1">
    <location>
        <begin position="181"/>
        <end position="191"/>
    </location>
</feature>
<feature type="region of interest" description="Disordered" evidence="1">
    <location>
        <begin position="40"/>
        <end position="95"/>
    </location>
</feature>
<evidence type="ECO:0000313" key="9">
    <source>
        <dbReference type="RefSeq" id="XP_021095678.1"/>
    </source>
</evidence>
<name>A0AAX6RK15_HETGA</name>
<evidence type="ECO:0000313" key="2">
    <source>
        <dbReference type="Proteomes" id="UP000694906"/>
    </source>
</evidence>
<evidence type="ECO:0000313" key="3">
    <source>
        <dbReference type="RefSeq" id="XP_021095672.1"/>
    </source>
</evidence>
<dbReference type="AlphaFoldDB" id="A0AAX6RK15"/>
<dbReference type="RefSeq" id="XP_021095673.1">
    <property type="nucleotide sequence ID" value="XM_021240014.1"/>
</dbReference>
<evidence type="ECO:0000313" key="10">
    <source>
        <dbReference type="RefSeq" id="XP_021095679.1"/>
    </source>
</evidence>
<dbReference type="RefSeq" id="XP_021095674.1">
    <property type="nucleotide sequence ID" value="XM_021240015.1"/>
</dbReference>
<keyword evidence="2" id="KW-1185">Reference proteome</keyword>
<accession>A0AAX6RK15</accession>
<feature type="region of interest" description="Disordered" evidence="1">
    <location>
        <begin position="167"/>
        <end position="211"/>
    </location>
</feature>
<dbReference type="RefSeq" id="XP_021095672.1">
    <property type="nucleotide sequence ID" value="XM_021240013.1"/>
</dbReference>
<dbReference type="RefSeq" id="XP_021095677.1">
    <property type="nucleotide sequence ID" value="XM_021240018.1"/>
</dbReference>
<evidence type="ECO:0000256" key="1">
    <source>
        <dbReference type="SAM" id="MobiDB-lite"/>
    </source>
</evidence>